<evidence type="ECO:0000313" key="1">
    <source>
        <dbReference type="EMBL" id="RNA31536.1"/>
    </source>
</evidence>
<reference evidence="1 2" key="1">
    <citation type="journal article" date="2018" name="Sci. Rep.">
        <title>Genomic signatures of local adaptation to the degree of environmental predictability in rotifers.</title>
        <authorList>
            <person name="Franch-Gras L."/>
            <person name="Hahn C."/>
            <person name="Garcia-Roger E.M."/>
            <person name="Carmona M.J."/>
            <person name="Serra M."/>
            <person name="Gomez A."/>
        </authorList>
    </citation>
    <scope>NUCLEOTIDE SEQUENCE [LARGE SCALE GENOMIC DNA]</scope>
    <source>
        <strain evidence="1">HYR1</strain>
    </source>
</reference>
<proteinExistence type="predicted"/>
<sequence>MLEIMSTLNDHLIQKIKRLNSDNLNFHHQKQTIILQKANKMISFLFDDKYLRLTANRWREWNRKIQHYISGTYQVTVSIDYILFALNVSNINSSRFNNNRRANLNRVRQWLVCLKSNYFFPVRSDFVITVSKSEQIVHSNLFVYHNKNVKKSALRR</sequence>
<accession>A0A3M7S6W2</accession>
<comment type="caution">
    <text evidence="1">The sequence shown here is derived from an EMBL/GenBank/DDBJ whole genome shotgun (WGS) entry which is preliminary data.</text>
</comment>
<protein>
    <submittedName>
        <fullName evidence="1">Uncharacterized protein</fullName>
    </submittedName>
</protein>
<dbReference type="EMBL" id="REGN01001930">
    <property type="protein sequence ID" value="RNA31536.1"/>
    <property type="molecule type" value="Genomic_DNA"/>
</dbReference>
<name>A0A3M7S6W2_BRAPC</name>
<keyword evidence="2" id="KW-1185">Reference proteome</keyword>
<dbReference type="AlphaFoldDB" id="A0A3M7S6W2"/>
<evidence type="ECO:0000313" key="2">
    <source>
        <dbReference type="Proteomes" id="UP000276133"/>
    </source>
</evidence>
<gene>
    <name evidence="1" type="ORF">BpHYR1_033203</name>
</gene>
<organism evidence="1 2">
    <name type="scientific">Brachionus plicatilis</name>
    <name type="common">Marine rotifer</name>
    <name type="synonym">Brachionus muelleri</name>
    <dbReference type="NCBI Taxonomy" id="10195"/>
    <lineage>
        <taxon>Eukaryota</taxon>
        <taxon>Metazoa</taxon>
        <taxon>Spiralia</taxon>
        <taxon>Gnathifera</taxon>
        <taxon>Rotifera</taxon>
        <taxon>Eurotatoria</taxon>
        <taxon>Monogononta</taxon>
        <taxon>Pseudotrocha</taxon>
        <taxon>Ploima</taxon>
        <taxon>Brachionidae</taxon>
        <taxon>Brachionus</taxon>
    </lineage>
</organism>
<dbReference type="Proteomes" id="UP000276133">
    <property type="component" value="Unassembled WGS sequence"/>
</dbReference>